<dbReference type="Proteomes" id="UP000008460">
    <property type="component" value="Chromosome"/>
</dbReference>
<dbReference type="HOGENOM" id="CLU_3133718_0_0_11"/>
<dbReference type="AlphaFoldDB" id="F4H2A9"/>
<accession>F4H2A9</accession>
<evidence type="ECO:0000313" key="3">
    <source>
        <dbReference type="Proteomes" id="UP000008460"/>
    </source>
</evidence>
<dbReference type="STRING" id="590998.Celf_3417"/>
<dbReference type="KEGG" id="cfi:Celf_3417"/>
<dbReference type="EMBL" id="CP002666">
    <property type="protein sequence ID" value="AEE47529.1"/>
    <property type="molecule type" value="Genomic_DNA"/>
</dbReference>
<feature type="region of interest" description="Disordered" evidence="1">
    <location>
        <begin position="25"/>
        <end position="49"/>
    </location>
</feature>
<evidence type="ECO:0000313" key="2">
    <source>
        <dbReference type="EMBL" id="AEE47529.1"/>
    </source>
</evidence>
<evidence type="ECO:0000256" key="1">
    <source>
        <dbReference type="SAM" id="MobiDB-lite"/>
    </source>
</evidence>
<gene>
    <name evidence="2" type="ordered locus">Celf_3417</name>
</gene>
<reference evidence="2 3" key="1">
    <citation type="submission" date="2011-04" db="EMBL/GenBank/DDBJ databases">
        <title>Complete sequence of Cellulomonas fimi ATCC 484.</title>
        <authorList>
            <consortium name="US DOE Joint Genome Institute"/>
            <person name="Lucas S."/>
            <person name="Han J."/>
            <person name="Lapidus A."/>
            <person name="Cheng J.-F."/>
            <person name="Goodwin L."/>
            <person name="Pitluck S."/>
            <person name="Peters L."/>
            <person name="Chertkov O."/>
            <person name="Detter J.C."/>
            <person name="Han C."/>
            <person name="Tapia R."/>
            <person name="Land M."/>
            <person name="Hauser L."/>
            <person name="Kyrpides N."/>
            <person name="Ivanova N."/>
            <person name="Ovchinnikova G."/>
            <person name="Pagani I."/>
            <person name="Mead D."/>
            <person name="Brumm P."/>
            <person name="Woyke T."/>
        </authorList>
    </citation>
    <scope>NUCLEOTIDE SEQUENCE [LARGE SCALE GENOMIC DNA]</scope>
    <source>
        <strain evidence="3">ATCC 484 / DSM 20113 / JCM 1341 / NBRC 15513 / NCIMB 8980 / NCTC 7547</strain>
    </source>
</reference>
<dbReference type="RefSeq" id="WP_013772553.1">
    <property type="nucleotide sequence ID" value="NC_015514.1"/>
</dbReference>
<keyword evidence="3" id="KW-1185">Reference proteome</keyword>
<proteinExistence type="predicted"/>
<organism evidence="2 3">
    <name type="scientific">Cellulomonas fimi (strain ATCC 484 / DSM 20113 / JCM 1341 / CCUG 24087 / LMG 16345 / NBRC 15513 / NCIMB 8980 / NCTC 7547 / NRS-133)</name>
    <dbReference type="NCBI Taxonomy" id="590998"/>
    <lineage>
        <taxon>Bacteria</taxon>
        <taxon>Bacillati</taxon>
        <taxon>Actinomycetota</taxon>
        <taxon>Actinomycetes</taxon>
        <taxon>Micrococcales</taxon>
        <taxon>Cellulomonadaceae</taxon>
        <taxon>Cellulomonas</taxon>
    </lineage>
</organism>
<protein>
    <submittedName>
        <fullName evidence="2">Uncharacterized protein</fullName>
    </submittedName>
</protein>
<name>F4H2A9_CELFA</name>
<sequence length="49" mass="5413">MTRTASGRGSRLPYLAEPYLAEPYLAEPHPAAPHPDGGLRRDRRRPAST</sequence>